<gene>
    <name evidence="6" type="ORF">DGYR_LOCUS10608</name>
</gene>
<dbReference type="SMART" id="SM00473">
    <property type="entry name" value="PAN_AP"/>
    <property type="match status" value="2"/>
</dbReference>
<dbReference type="PROSITE" id="PS50940">
    <property type="entry name" value="CHIT_BIND_II"/>
    <property type="match status" value="2"/>
</dbReference>
<protein>
    <submittedName>
        <fullName evidence="6">DgyrCDS11260</fullName>
    </submittedName>
</protein>
<keyword evidence="1" id="KW-1015">Disulfide bond</keyword>
<comment type="caution">
    <text evidence="1">Lacks conserved residue(s) required for the propagation of feature annotation.</text>
</comment>
<dbReference type="InterPro" id="IPR008983">
    <property type="entry name" value="Tumour_necrosis_fac-like_dom"/>
</dbReference>
<evidence type="ECO:0000313" key="7">
    <source>
        <dbReference type="Proteomes" id="UP000549394"/>
    </source>
</evidence>
<dbReference type="OrthoDB" id="446173at2759"/>
<dbReference type="Proteomes" id="UP000549394">
    <property type="component" value="Unassembled WGS sequence"/>
</dbReference>
<feature type="domain" description="P-type" evidence="5">
    <location>
        <begin position="651"/>
        <end position="696"/>
    </location>
</feature>
<comment type="caution">
    <text evidence="6">The sequence shown here is derived from an EMBL/GenBank/DDBJ whole genome shotgun (WGS) entry which is preliminary data.</text>
</comment>
<evidence type="ECO:0000259" key="3">
    <source>
        <dbReference type="PROSITE" id="PS50940"/>
    </source>
</evidence>
<feature type="domain" description="Chitin-binding type-2" evidence="3">
    <location>
        <begin position="107"/>
        <end position="155"/>
    </location>
</feature>
<dbReference type="EMBL" id="CAJFCJ010000018">
    <property type="protein sequence ID" value="CAD5122858.1"/>
    <property type="molecule type" value="Genomic_DNA"/>
</dbReference>
<dbReference type="Pfam" id="PF01607">
    <property type="entry name" value="CBM_14"/>
    <property type="match status" value="1"/>
</dbReference>
<dbReference type="SMART" id="SM00494">
    <property type="entry name" value="ChtBD2"/>
    <property type="match status" value="2"/>
</dbReference>
<dbReference type="SUPFAM" id="SSF57625">
    <property type="entry name" value="Invertebrate chitin-binding proteins"/>
    <property type="match status" value="2"/>
</dbReference>
<evidence type="ECO:0000256" key="1">
    <source>
        <dbReference type="PROSITE-ProRule" id="PRU00779"/>
    </source>
</evidence>
<sequence length="992" mass="111201">MNYLLLFTLAIYILKYSNANFVCPIDSEQKPINGAYRDPNLCGIYYHCVDGFAYPQQCPPGLHFQLSATTCHFFACVQSSQSDCLKVKNSNGKKDSIIHEKIPQIKANECLPNLNSTVASSTNPSLYFNCVNGLAWPQQCPPQTKFNPNFNFDKCSGEICRKSSGGSQPIHGGNNCQGQSSESEQCTNGPCSQNGPAFMVSLTETTNENAGIMNWKSVNLNSGGMFNAENNEVAIRTSGLYFFSMVSTTTNGNLINMAIEKTGINLGITKAAYEGAEGPETMSRSGLAILTPIFKPQMRLISPTSLYSTAEGRETSWLGFHYKSDSYLFCGSDRRLPGGYVKWPKVTAMKGFRENSILSQFRVESSGLYFLNAGMLSDLSHREEHRIRRLNIQIFRNNALFATVLQFSASIQTNLATEQFSGSNLVHLVEGDVLTAHIILPISSSIGPLAGNNTETYMSAFKMNESLAYFQAENTDSTCNEFRRVNLKTINMDSTSSWNATRNEYIVQTAGIYFLEFTFQKYYNSKLELRMFLNGERVALSMKMSSLDKDFLFTRTLLLDLKKNDKFHWENYVCFTETLEGKVIHSNDLTFQEGETLEKCKLLCINNVLCKSIDLETVGLKRCFLNSVTPAEVGVSLVDNVDFIYSGPKDGICDTVEVNARCSRISNTICGSTTTTQSQCNLNGCCFSNNVCYYDDTSVPGFVQTRREGQFTTYLEVDISISLEECNRRCLSKSLCRCFTYNSETTVCILTTENCKVSGSTVHDKISSYQRTAYKKVTCYSANCNFEPEFDTEDFTICRDNCISESTCEYFVYTFDNQQNKCSTQETTICDTFSPTFRELNYINTCVNGPVFKDTIRQKDTKLIHITDSDNPETCVDVSLAMQFSLRVPWPSVDHANQNFYIEITGHNFNKCIDKMDQLSPTGLLVYVPIAMQVDPLFEESFLGCSLISGDDMSNCKYLCSCGLQYCQAVYIKAFGDTNENMKVCHYNIINL</sequence>
<dbReference type="PROSITE" id="PS50948">
    <property type="entry name" value="PAN"/>
    <property type="match status" value="1"/>
</dbReference>
<dbReference type="Gene3D" id="2.170.140.10">
    <property type="entry name" value="Chitin binding domain"/>
    <property type="match status" value="1"/>
</dbReference>
<dbReference type="InterPro" id="IPR002557">
    <property type="entry name" value="Chitin-bd_dom"/>
</dbReference>
<keyword evidence="2" id="KW-0732">Signal</keyword>
<feature type="disulfide bond" evidence="1">
    <location>
        <begin position="670"/>
        <end position="685"/>
    </location>
</feature>
<keyword evidence="7" id="KW-1185">Reference proteome</keyword>
<reference evidence="6 7" key="1">
    <citation type="submission" date="2020-08" db="EMBL/GenBank/DDBJ databases">
        <authorList>
            <person name="Hejnol A."/>
        </authorList>
    </citation>
    <scope>NUCLEOTIDE SEQUENCE [LARGE SCALE GENOMIC DNA]</scope>
</reference>
<evidence type="ECO:0000256" key="2">
    <source>
        <dbReference type="SAM" id="SignalP"/>
    </source>
</evidence>
<name>A0A7I8W3S9_9ANNE</name>
<dbReference type="SUPFAM" id="SSF57414">
    <property type="entry name" value="Hairpin loop containing domain-like"/>
    <property type="match status" value="2"/>
</dbReference>
<evidence type="ECO:0000259" key="5">
    <source>
        <dbReference type="PROSITE" id="PS51448"/>
    </source>
</evidence>
<dbReference type="GO" id="GO:0005576">
    <property type="term" value="C:extracellular region"/>
    <property type="evidence" value="ECO:0007669"/>
    <property type="project" value="InterPro"/>
</dbReference>
<organism evidence="6 7">
    <name type="scientific">Dimorphilus gyrociliatus</name>
    <dbReference type="NCBI Taxonomy" id="2664684"/>
    <lineage>
        <taxon>Eukaryota</taxon>
        <taxon>Metazoa</taxon>
        <taxon>Spiralia</taxon>
        <taxon>Lophotrochozoa</taxon>
        <taxon>Annelida</taxon>
        <taxon>Polychaeta</taxon>
        <taxon>Polychaeta incertae sedis</taxon>
        <taxon>Dinophilidae</taxon>
        <taxon>Dimorphilus</taxon>
    </lineage>
</organism>
<feature type="domain" description="Chitin-binding type-2" evidence="3">
    <location>
        <begin position="20"/>
        <end position="71"/>
    </location>
</feature>
<dbReference type="PROSITE" id="PS51448">
    <property type="entry name" value="P_TREFOIL_2"/>
    <property type="match status" value="1"/>
</dbReference>
<dbReference type="InterPro" id="IPR003609">
    <property type="entry name" value="Pan_app"/>
</dbReference>
<accession>A0A7I8W3S9</accession>
<proteinExistence type="predicted"/>
<feature type="signal peptide" evidence="2">
    <location>
        <begin position="1"/>
        <end position="19"/>
    </location>
</feature>
<feature type="domain" description="Apple" evidence="4">
    <location>
        <begin position="686"/>
        <end position="779"/>
    </location>
</feature>
<evidence type="ECO:0000259" key="4">
    <source>
        <dbReference type="PROSITE" id="PS50948"/>
    </source>
</evidence>
<dbReference type="Gene3D" id="2.60.120.40">
    <property type="match status" value="2"/>
</dbReference>
<dbReference type="InterPro" id="IPR000519">
    <property type="entry name" value="P_trefoil_dom"/>
</dbReference>
<dbReference type="AlphaFoldDB" id="A0A7I8W3S9"/>
<dbReference type="GO" id="GO:0008061">
    <property type="term" value="F:chitin binding"/>
    <property type="evidence" value="ECO:0007669"/>
    <property type="project" value="InterPro"/>
</dbReference>
<dbReference type="InterPro" id="IPR036508">
    <property type="entry name" value="Chitin-bd_dom_sf"/>
</dbReference>
<dbReference type="Pfam" id="PF00024">
    <property type="entry name" value="PAN_1"/>
    <property type="match status" value="1"/>
</dbReference>
<dbReference type="SUPFAM" id="SSF49842">
    <property type="entry name" value="TNF-like"/>
    <property type="match status" value="2"/>
</dbReference>
<evidence type="ECO:0000313" key="6">
    <source>
        <dbReference type="EMBL" id="CAD5122858.1"/>
    </source>
</evidence>
<feature type="chain" id="PRO_5029639929" evidence="2">
    <location>
        <begin position="20"/>
        <end position="992"/>
    </location>
</feature>